<dbReference type="Gene3D" id="3.40.190.10">
    <property type="entry name" value="Periplasmic binding protein-like II"/>
    <property type="match status" value="2"/>
</dbReference>
<dbReference type="InterPro" id="IPR001188">
    <property type="entry name" value="Sperm_putr-bd"/>
</dbReference>
<keyword evidence="2" id="KW-0813">Transport</keyword>
<protein>
    <submittedName>
        <fullName evidence="5">Spermidine/putrescine ABC transporter substrate-binding protein</fullName>
    </submittedName>
</protein>
<evidence type="ECO:0000256" key="2">
    <source>
        <dbReference type="ARBA" id="ARBA00022448"/>
    </source>
</evidence>
<dbReference type="PRINTS" id="PR00909">
    <property type="entry name" value="SPERMDNBNDNG"/>
</dbReference>
<evidence type="ECO:0000313" key="6">
    <source>
        <dbReference type="Proteomes" id="UP001251870"/>
    </source>
</evidence>
<organism evidence="5 6">
    <name type="scientific">Nesterenkonia aerolata</name>
    <dbReference type="NCBI Taxonomy" id="3074079"/>
    <lineage>
        <taxon>Bacteria</taxon>
        <taxon>Bacillati</taxon>
        <taxon>Actinomycetota</taxon>
        <taxon>Actinomycetes</taxon>
        <taxon>Micrococcales</taxon>
        <taxon>Micrococcaceae</taxon>
        <taxon>Nesterenkonia</taxon>
    </lineage>
</organism>
<dbReference type="PANTHER" id="PTHR30222:SF17">
    <property type="entry name" value="SPERMIDINE_PUTRESCINE-BINDING PERIPLASMIC PROTEIN"/>
    <property type="match status" value="1"/>
</dbReference>
<keyword evidence="3" id="KW-0732">Signal</keyword>
<dbReference type="CDD" id="cd13590">
    <property type="entry name" value="PBP2_PotD_PotF_like"/>
    <property type="match status" value="1"/>
</dbReference>
<evidence type="ECO:0000256" key="3">
    <source>
        <dbReference type="ARBA" id="ARBA00022729"/>
    </source>
</evidence>
<dbReference type="InterPro" id="IPR006059">
    <property type="entry name" value="SBP"/>
</dbReference>
<dbReference type="Pfam" id="PF13416">
    <property type="entry name" value="SBP_bac_8"/>
    <property type="match status" value="1"/>
</dbReference>
<proteinExistence type="predicted"/>
<comment type="subcellular location">
    <subcellularLocation>
        <location evidence="1">Periplasm</location>
    </subcellularLocation>
</comment>
<keyword evidence="6" id="KW-1185">Reference proteome</keyword>
<name>A0ABU2DQW7_9MICC</name>
<evidence type="ECO:0000256" key="1">
    <source>
        <dbReference type="ARBA" id="ARBA00004418"/>
    </source>
</evidence>
<dbReference type="SUPFAM" id="SSF53850">
    <property type="entry name" value="Periplasmic binding protein-like II"/>
    <property type="match status" value="1"/>
</dbReference>
<dbReference type="EMBL" id="JAVKGR010000003">
    <property type="protein sequence ID" value="MDR8018897.1"/>
    <property type="molecule type" value="Genomic_DNA"/>
</dbReference>
<sequence>MSEPIRFLGPEPVARRVAQRVSRRHLLAGMGVLGLGALTGCTASTDRMASSPAPDGTVENKLNLYTWGDYDDPDLLNDFKDSEDLVLQVDAFGSNEEMIAKLAAARGTSGYDIVVPTGLMIPQMVEHNLLQPLDRERIPNFSHVDPEFAGQYFDPDNTYSICKAWGTTGFVYDTEVITRPMESWSDFIEAAQNEADGRTALLEDPWEVCSIALASQGVSLNTTDDGELAECRRIVVELAPHIRAYLGNAATGMAQGTVSLLQAFNGDARQGMLEAGEGHSWRFVFPTPSANLWMDNWCVATGAPHPDAAHAFINYMLTPESAIANVDYIGYPVGTRGLEDQARQAELEDLGLIFPDQEVLDRLEASEYNEAQQTRVEILGAAQARSGA</sequence>
<reference evidence="5 6" key="1">
    <citation type="submission" date="2023-09" db="EMBL/GenBank/DDBJ databases">
        <title>Description of three actinobacteria isolated from air of manufacturing shop in a pharmaceutical factory.</title>
        <authorList>
            <person name="Zhang D.-F."/>
        </authorList>
    </citation>
    <scope>NUCLEOTIDE SEQUENCE [LARGE SCALE GENOMIC DNA]</scope>
    <source>
        <strain evidence="5 6">LY-0111</strain>
    </source>
</reference>
<dbReference type="RefSeq" id="WP_310547883.1">
    <property type="nucleotide sequence ID" value="NZ_JAVKGR010000003.1"/>
</dbReference>
<comment type="caution">
    <text evidence="5">The sequence shown here is derived from an EMBL/GenBank/DDBJ whole genome shotgun (WGS) entry which is preliminary data.</text>
</comment>
<evidence type="ECO:0000313" key="5">
    <source>
        <dbReference type="EMBL" id="MDR8018897.1"/>
    </source>
</evidence>
<dbReference type="PANTHER" id="PTHR30222">
    <property type="entry name" value="SPERMIDINE/PUTRESCINE-BINDING PERIPLASMIC PROTEIN"/>
    <property type="match status" value="1"/>
</dbReference>
<dbReference type="InterPro" id="IPR006311">
    <property type="entry name" value="TAT_signal"/>
</dbReference>
<dbReference type="PROSITE" id="PS51318">
    <property type="entry name" value="TAT"/>
    <property type="match status" value="1"/>
</dbReference>
<dbReference type="Proteomes" id="UP001251870">
    <property type="component" value="Unassembled WGS sequence"/>
</dbReference>
<accession>A0ABU2DQW7</accession>
<evidence type="ECO:0000256" key="4">
    <source>
        <dbReference type="ARBA" id="ARBA00022764"/>
    </source>
</evidence>
<keyword evidence="4" id="KW-0574">Periplasm</keyword>
<gene>
    <name evidence="5" type="ORF">RIL96_04890</name>
</gene>
<dbReference type="PIRSF" id="PIRSF019574">
    <property type="entry name" value="Periplasmic_polyamine_BP"/>
    <property type="match status" value="1"/>
</dbReference>